<comment type="subcellular location">
    <subcellularLocation>
        <location evidence="2 8">Cell outer membrane</location>
        <topology evidence="2 8">Lipid-anchor</topology>
    </subcellularLocation>
</comment>
<evidence type="ECO:0000256" key="5">
    <source>
        <dbReference type="ARBA" id="ARBA00023139"/>
    </source>
</evidence>
<keyword evidence="9" id="KW-0614">Plasmid</keyword>
<evidence type="ECO:0000256" key="8">
    <source>
        <dbReference type="RuleBase" id="RU363105"/>
    </source>
</evidence>
<keyword evidence="3" id="KW-0732">Signal</keyword>
<name>W5SXA0_9SPIR</name>
<keyword evidence="7 8" id="KW-0449">Lipoprotein</keyword>
<comment type="function">
    <text evidence="1 8">The Vlp and Vsp proteins are antigenically distinct proteins, only one vlp or vsp gene is transcriptionally active at any one time. Switching between these genes is a mechanism of host immune response evasion.</text>
</comment>
<dbReference type="Pfam" id="PF00921">
    <property type="entry name" value="Lipoprotein_2"/>
    <property type="match status" value="1"/>
</dbReference>
<geneLocation type="plasmid" evidence="9">
    <name>unnamed</name>
</geneLocation>
<dbReference type="InterPro" id="IPR000680">
    <property type="entry name" value="Borrelia_lipo"/>
</dbReference>
<dbReference type="HOGENOM" id="CLU_054711_0_0_12"/>
<evidence type="ECO:0000256" key="7">
    <source>
        <dbReference type="ARBA" id="ARBA00023288"/>
    </source>
</evidence>
<keyword evidence="5 8" id="KW-0564">Palmitate</keyword>
<sequence>MTKNIKSICATLFISLFLSCNNGIEELQKENHSIRSISNLRQSFLDVFTSFGNMVTDAFGIKADTKKSEIGKYFTDIADTMKTVKAKLTSEITNDKNYENYGKVKTAFGEFIEILDKIGNGAKQIVNGIGAGNIGNTVSNQDSAPAGSKSINFIVQGIKGMVDVVLKGKGDAEATKTKEDQHKTVGKLFSGKANDGTEAIAAAASASIGAVTGADILQAIAKSGGLLMNLPH</sequence>
<dbReference type="AlphaFoldDB" id="W5SXA0"/>
<evidence type="ECO:0000256" key="3">
    <source>
        <dbReference type="ARBA" id="ARBA00022729"/>
    </source>
</evidence>
<evidence type="ECO:0000313" key="9">
    <source>
        <dbReference type="EMBL" id="AHH11328.1"/>
    </source>
</evidence>
<evidence type="ECO:0000256" key="1">
    <source>
        <dbReference type="ARBA" id="ARBA00003932"/>
    </source>
</evidence>
<evidence type="ECO:0000256" key="2">
    <source>
        <dbReference type="ARBA" id="ARBA00004459"/>
    </source>
</evidence>
<proteinExistence type="predicted"/>
<accession>W5SXA0</accession>
<gene>
    <name evidence="9" type="ORF">BCO_0114802</name>
</gene>
<dbReference type="PROSITE" id="PS51257">
    <property type="entry name" value="PROKAR_LIPOPROTEIN"/>
    <property type="match status" value="1"/>
</dbReference>
<organism evidence="9">
    <name type="scientific">Borrelia coriaceae ATCC 43381</name>
    <dbReference type="NCBI Taxonomy" id="1408429"/>
    <lineage>
        <taxon>Bacteria</taxon>
        <taxon>Pseudomonadati</taxon>
        <taxon>Spirochaetota</taxon>
        <taxon>Spirochaetia</taxon>
        <taxon>Spirochaetales</taxon>
        <taxon>Borreliaceae</taxon>
        <taxon>Borrelia</taxon>
    </lineage>
</organism>
<evidence type="ECO:0000256" key="6">
    <source>
        <dbReference type="ARBA" id="ARBA00023237"/>
    </source>
</evidence>
<evidence type="ECO:0000256" key="4">
    <source>
        <dbReference type="ARBA" id="ARBA00023136"/>
    </source>
</evidence>
<protein>
    <recommendedName>
        <fullName evidence="8">Variable large protein</fullName>
    </recommendedName>
</protein>
<reference evidence="9" key="1">
    <citation type="submission" date="2013-04" db="EMBL/GenBank/DDBJ databases">
        <title>Comparative Genomics of Relapsing Fever Spirochetes.</title>
        <authorList>
            <person name="Schwan T.G."/>
            <person name="Raffel S.J."/>
            <person name="Porcella S.F."/>
            <person name="Martens C.A."/>
            <person name="Bruno D.P."/>
            <person name="Ricklefs S.M."/>
            <person name="Barbian K.B."/>
        </authorList>
    </citation>
    <scope>NUCLEOTIDE SEQUENCE</scope>
    <source>
        <strain evidence="9">Co53</strain>
        <plasmid evidence="9">unnamed</plasmid>
    </source>
</reference>
<dbReference type="GO" id="GO:0009279">
    <property type="term" value="C:cell outer membrane"/>
    <property type="evidence" value="ECO:0007669"/>
    <property type="project" value="UniProtKB-SubCell"/>
</dbReference>
<keyword evidence="6 8" id="KW-0998">Cell outer membrane</keyword>
<dbReference type="SUPFAM" id="SSF74748">
    <property type="entry name" value="Variable surface antigen VlsE"/>
    <property type="match status" value="1"/>
</dbReference>
<dbReference type="EMBL" id="CP005750">
    <property type="protein sequence ID" value="AHH11328.1"/>
    <property type="molecule type" value="Genomic_DNA"/>
</dbReference>
<keyword evidence="4 8" id="KW-0472">Membrane</keyword>